<evidence type="ECO:0000313" key="4">
    <source>
        <dbReference type="Proteomes" id="UP000474777"/>
    </source>
</evidence>
<accession>A0A6B3LS95</accession>
<evidence type="ECO:0000256" key="1">
    <source>
        <dbReference type="ARBA" id="ARBA00022723"/>
    </source>
</evidence>
<dbReference type="PANTHER" id="PTHR43084:SF1">
    <property type="entry name" value="PERSULFIDE DIOXYGENASE ETHE1, MITOCHONDRIAL"/>
    <property type="match status" value="1"/>
</dbReference>
<proteinExistence type="predicted"/>
<dbReference type="GO" id="GO:0070813">
    <property type="term" value="P:hydrogen sulfide metabolic process"/>
    <property type="evidence" value="ECO:0007669"/>
    <property type="project" value="TreeGrafter"/>
</dbReference>
<dbReference type="GO" id="GO:0016787">
    <property type="term" value="F:hydrolase activity"/>
    <property type="evidence" value="ECO:0007669"/>
    <property type="project" value="UniProtKB-KW"/>
</dbReference>
<dbReference type="FunFam" id="3.60.15.10:FF:000030">
    <property type="entry name" value="Metallo-beta-lactamase family protein"/>
    <property type="match status" value="1"/>
</dbReference>
<dbReference type="Pfam" id="PF00753">
    <property type="entry name" value="Lactamase_B"/>
    <property type="match status" value="1"/>
</dbReference>
<dbReference type="SUPFAM" id="SSF52821">
    <property type="entry name" value="Rhodanese/Cell cycle control phosphatase"/>
    <property type="match status" value="2"/>
</dbReference>
<evidence type="ECO:0000313" key="3">
    <source>
        <dbReference type="EMBL" id="NEM97076.1"/>
    </source>
</evidence>
<protein>
    <submittedName>
        <fullName evidence="3">MBL fold metallo-hydrolase</fullName>
    </submittedName>
</protein>
<dbReference type="EMBL" id="JAAGWD010000002">
    <property type="protein sequence ID" value="NEM97076.1"/>
    <property type="molecule type" value="Genomic_DNA"/>
</dbReference>
<dbReference type="GO" id="GO:0006749">
    <property type="term" value="P:glutathione metabolic process"/>
    <property type="evidence" value="ECO:0007669"/>
    <property type="project" value="InterPro"/>
</dbReference>
<keyword evidence="1" id="KW-0479">Metal-binding</keyword>
<dbReference type="Proteomes" id="UP000474777">
    <property type="component" value="Unassembled WGS sequence"/>
</dbReference>
<dbReference type="SMART" id="SM00450">
    <property type="entry name" value="RHOD"/>
    <property type="match status" value="1"/>
</dbReference>
<dbReference type="InterPro" id="IPR036866">
    <property type="entry name" value="RibonucZ/Hydroxyglut_hydro"/>
</dbReference>
<reference evidence="3 4" key="1">
    <citation type="submission" date="2020-02" db="EMBL/GenBank/DDBJ databases">
        <authorList>
            <person name="Kim M.K."/>
        </authorList>
    </citation>
    <scope>NUCLEOTIDE SEQUENCE [LARGE SCALE GENOMIC DNA]</scope>
    <source>
        <strain evidence="3 4">BT327</strain>
    </source>
</reference>
<feature type="domain" description="Rhodanese" evidence="2">
    <location>
        <begin position="265"/>
        <end position="314"/>
    </location>
</feature>
<dbReference type="SMART" id="SM00849">
    <property type="entry name" value="Lactamase_B"/>
    <property type="match status" value="1"/>
</dbReference>
<dbReference type="Pfam" id="PF00581">
    <property type="entry name" value="Rhodanese"/>
    <property type="match status" value="1"/>
</dbReference>
<keyword evidence="3" id="KW-0378">Hydrolase</keyword>
<dbReference type="InterPro" id="IPR051682">
    <property type="entry name" value="Mito_Persulfide_Diox"/>
</dbReference>
<dbReference type="InterPro" id="IPR044528">
    <property type="entry name" value="POD-like_MBL-fold"/>
</dbReference>
<dbReference type="InterPro" id="IPR036873">
    <property type="entry name" value="Rhodanese-like_dom_sf"/>
</dbReference>
<dbReference type="Gene3D" id="3.60.15.10">
    <property type="entry name" value="Ribonuclease Z/Hydroxyacylglutathione hydrolase-like"/>
    <property type="match status" value="1"/>
</dbReference>
<dbReference type="RefSeq" id="WP_163913131.1">
    <property type="nucleotide sequence ID" value="NZ_JAAGWD010000002.1"/>
</dbReference>
<dbReference type="AlphaFoldDB" id="A0A6B3LS95"/>
<name>A0A6B3LS95_9BACT</name>
<sequence>MKIEQFYDKGLAHASYAIISEGRMALVDPARDPQPYFDFAKANNADIVAIFETHPHADFVSSHLEIAQKTGATIYVSKLLGADYEHQSFDDGDEVKLGKLTLKALNTPGHSPDSVTILLLDENGKQHAAFTGDALFVGDVGRPDLRENVGNMTAKREELARQMYHTTNNVFKKLNEEVLVYPAHGAGSLCGKNLSSDTFSTIGREKKTNYALQDMSEDEFIKTLLEDQPFIPKYFGHDVTMNKAGARSFEESIAAVPRLAQDATLEAGLLLVDTRPQATFKKGHKPNSINIQEGGKFETWLGSIVGPNEQFYLIAETEEVLNSVIRKAAKIGYEGNIKGALLTPAELPQTSVETDLNDFRQNPDNYTIVDIRNNGEVKAGKIFESAITIPLPELRERKNEIPQDKPIMVHCAAGYRSAAGQSILEEEFSVPVYDLSDAINSFQKVNA</sequence>
<organism evidence="3 4">
    <name type="scientific">Pontibacter burrus</name>
    <dbReference type="NCBI Taxonomy" id="2704466"/>
    <lineage>
        <taxon>Bacteria</taxon>
        <taxon>Pseudomonadati</taxon>
        <taxon>Bacteroidota</taxon>
        <taxon>Cytophagia</taxon>
        <taxon>Cytophagales</taxon>
        <taxon>Hymenobacteraceae</taxon>
        <taxon>Pontibacter</taxon>
    </lineage>
</organism>
<dbReference type="CDD" id="cd07724">
    <property type="entry name" value="POD-like_MBL-fold"/>
    <property type="match status" value="1"/>
</dbReference>
<comment type="caution">
    <text evidence="3">The sequence shown here is derived from an EMBL/GenBank/DDBJ whole genome shotgun (WGS) entry which is preliminary data.</text>
</comment>
<dbReference type="PROSITE" id="PS50206">
    <property type="entry name" value="RHODANESE_3"/>
    <property type="match status" value="2"/>
</dbReference>
<dbReference type="GO" id="GO:0050313">
    <property type="term" value="F:sulfur dioxygenase activity"/>
    <property type="evidence" value="ECO:0007669"/>
    <property type="project" value="InterPro"/>
</dbReference>
<feature type="domain" description="Rhodanese" evidence="2">
    <location>
        <begin position="362"/>
        <end position="444"/>
    </location>
</feature>
<dbReference type="GO" id="GO:0046872">
    <property type="term" value="F:metal ion binding"/>
    <property type="evidence" value="ECO:0007669"/>
    <property type="project" value="UniProtKB-KW"/>
</dbReference>
<gene>
    <name evidence="3" type="ORF">GXP69_05150</name>
</gene>
<dbReference type="Gene3D" id="3.40.250.10">
    <property type="entry name" value="Rhodanese-like domain"/>
    <property type="match status" value="2"/>
</dbReference>
<dbReference type="InterPro" id="IPR001279">
    <property type="entry name" value="Metallo-B-lactamas"/>
</dbReference>
<evidence type="ECO:0000259" key="2">
    <source>
        <dbReference type="PROSITE" id="PS50206"/>
    </source>
</evidence>
<dbReference type="SUPFAM" id="SSF56281">
    <property type="entry name" value="Metallo-hydrolase/oxidoreductase"/>
    <property type="match status" value="1"/>
</dbReference>
<keyword evidence="4" id="KW-1185">Reference proteome</keyword>
<dbReference type="PANTHER" id="PTHR43084">
    <property type="entry name" value="PERSULFIDE DIOXYGENASE ETHE1"/>
    <property type="match status" value="1"/>
</dbReference>
<dbReference type="InterPro" id="IPR001763">
    <property type="entry name" value="Rhodanese-like_dom"/>
</dbReference>